<evidence type="ECO:0000313" key="2">
    <source>
        <dbReference type="Proteomes" id="UP001501480"/>
    </source>
</evidence>
<protein>
    <submittedName>
        <fullName evidence="1">Uncharacterized protein</fullName>
    </submittedName>
</protein>
<name>A0ABN2W125_9ACTN</name>
<evidence type="ECO:0000313" key="1">
    <source>
        <dbReference type="EMBL" id="GAA2077765.1"/>
    </source>
</evidence>
<organism evidence="1 2">
    <name type="scientific">Aeromicrobium halocynthiae</name>
    <dbReference type="NCBI Taxonomy" id="560557"/>
    <lineage>
        <taxon>Bacteria</taxon>
        <taxon>Bacillati</taxon>
        <taxon>Actinomycetota</taxon>
        <taxon>Actinomycetes</taxon>
        <taxon>Propionibacteriales</taxon>
        <taxon>Nocardioidaceae</taxon>
        <taxon>Aeromicrobium</taxon>
    </lineage>
</organism>
<dbReference type="EMBL" id="BAAAPY010000005">
    <property type="protein sequence ID" value="GAA2077765.1"/>
    <property type="molecule type" value="Genomic_DNA"/>
</dbReference>
<keyword evidence="2" id="KW-1185">Reference proteome</keyword>
<gene>
    <name evidence="1" type="ORF">GCM10009821_16780</name>
</gene>
<comment type="caution">
    <text evidence="1">The sequence shown here is derived from an EMBL/GenBank/DDBJ whole genome shotgun (WGS) entry which is preliminary data.</text>
</comment>
<dbReference type="Proteomes" id="UP001501480">
    <property type="component" value="Unassembled WGS sequence"/>
</dbReference>
<sequence length="55" mass="5663">MPLEGSGKAPTRRCLRNLKTAETVVQAPIRLVRPHSVAQAPISGSVAGAGGRMAP</sequence>
<reference evidence="1 2" key="1">
    <citation type="journal article" date="2019" name="Int. J. Syst. Evol. Microbiol.">
        <title>The Global Catalogue of Microorganisms (GCM) 10K type strain sequencing project: providing services to taxonomists for standard genome sequencing and annotation.</title>
        <authorList>
            <consortium name="The Broad Institute Genomics Platform"/>
            <consortium name="The Broad Institute Genome Sequencing Center for Infectious Disease"/>
            <person name="Wu L."/>
            <person name="Ma J."/>
        </authorList>
    </citation>
    <scope>NUCLEOTIDE SEQUENCE [LARGE SCALE GENOMIC DNA]</scope>
    <source>
        <strain evidence="1 2">JCM 15749</strain>
    </source>
</reference>
<accession>A0ABN2W125</accession>
<proteinExistence type="predicted"/>